<organism evidence="2 3">
    <name type="scientific">Latilactobacillus curvatus JCM 1096 = DSM 20019</name>
    <dbReference type="NCBI Taxonomy" id="1293592"/>
    <lineage>
        <taxon>Bacteria</taxon>
        <taxon>Bacillati</taxon>
        <taxon>Bacillota</taxon>
        <taxon>Bacilli</taxon>
        <taxon>Lactobacillales</taxon>
        <taxon>Lactobacillaceae</taxon>
        <taxon>Latilactobacillus</taxon>
    </lineage>
</organism>
<comment type="caution">
    <text evidence="2">The sequence shown here is derived from an EMBL/GenBank/DDBJ whole genome shotgun (WGS) entry which is preliminary data.</text>
</comment>
<reference evidence="2 3" key="1">
    <citation type="journal article" date="2015" name="Genome Announc.">
        <title>Expanding the biotechnology potential of lactobacilli through comparative genomics of 213 strains and associated genera.</title>
        <authorList>
            <person name="Sun Z."/>
            <person name="Harris H.M."/>
            <person name="McCann A."/>
            <person name="Guo C."/>
            <person name="Argimon S."/>
            <person name="Zhang W."/>
            <person name="Yang X."/>
            <person name="Jeffery I.B."/>
            <person name="Cooney J.C."/>
            <person name="Kagawa T.F."/>
            <person name="Liu W."/>
            <person name="Song Y."/>
            <person name="Salvetti E."/>
            <person name="Wrobel A."/>
            <person name="Rasinkangas P."/>
            <person name="Parkhill J."/>
            <person name="Rea M.C."/>
            <person name="O'Sullivan O."/>
            <person name="Ritari J."/>
            <person name="Douillard F.P."/>
            <person name="Paul Ross R."/>
            <person name="Yang R."/>
            <person name="Briner A.E."/>
            <person name="Felis G.E."/>
            <person name="de Vos W.M."/>
            <person name="Barrangou R."/>
            <person name="Klaenhammer T.R."/>
            <person name="Caufield P.W."/>
            <person name="Cui Y."/>
            <person name="Zhang H."/>
            <person name="O'Toole P.W."/>
        </authorList>
    </citation>
    <scope>NUCLEOTIDE SEQUENCE [LARGE SCALE GENOMIC DNA]</scope>
    <source>
        <strain evidence="2 3">DSM 20019</strain>
    </source>
</reference>
<accession>A0AAJ0LEE4</accession>
<keyword evidence="1" id="KW-0812">Transmembrane</keyword>
<protein>
    <submittedName>
        <fullName evidence="2">Membrane protein</fullName>
    </submittedName>
</protein>
<dbReference type="Proteomes" id="UP000050828">
    <property type="component" value="Unassembled WGS sequence"/>
</dbReference>
<feature type="transmembrane region" description="Helical" evidence="1">
    <location>
        <begin position="20"/>
        <end position="39"/>
    </location>
</feature>
<feature type="transmembrane region" description="Helical" evidence="1">
    <location>
        <begin position="51"/>
        <end position="73"/>
    </location>
</feature>
<evidence type="ECO:0000313" key="3">
    <source>
        <dbReference type="Proteomes" id="UP000050828"/>
    </source>
</evidence>
<proteinExistence type="predicted"/>
<evidence type="ECO:0000256" key="1">
    <source>
        <dbReference type="SAM" id="Phobius"/>
    </source>
</evidence>
<feature type="transmembrane region" description="Helical" evidence="1">
    <location>
        <begin position="231"/>
        <end position="252"/>
    </location>
</feature>
<name>A0AAJ0LEE4_LATCU</name>
<feature type="transmembrane region" description="Helical" evidence="1">
    <location>
        <begin position="193"/>
        <end position="219"/>
    </location>
</feature>
<keyword evidence="1" id="KW-1133">Transmembrane helix</keyword>
<feature type="transmembrane region" description="Helical" evidence="1">
    <location>
        <begin position="111"/>
        <end position="128"/>
    </location>
</feature>
<sequence>MQTNFFSLQPSWEFGRLLNSYTSKYLSLIIVISIIIINLSSITKNILKRRVTFFIPIAFLLISNLCIEFWSSISYQQSFFSSFTASYYYYLIILYYYLVTLITDKSETLRMFTFIITLSGIYSFLLILQDLLLNKEIEFMNIGDTGLGVEVGNNLLGFLRIKAPSDFIAFGTMVIIVYMLIDSKKTKQNLIPLTINTVYLVVVSQTRMYIITILILEIFMVLYKVNKINKVFTVVFMYIVGFFGIAMIPKIFSTFINGERKTSYTVRIEAINFYFNEISLRKIVGIGFPNTFSTEYLLHGGMLNILGYQYYLDDIGILGFIVTFGVVGYIILGIFIIQLIREFMRTPNKLVSLVPISYILLTSISLSLVNVQRIIYLPFILFIISFIRNEGDKHGKERNNNYYSNL</sequence>
<feature type="transmembrane region" description="Helical" evidence="1">
    <location>
        <begin position="374"/>
        <end position="391"/>
    </location>
</feature>
<dbReference type="AlphaFoldDB" id="A0AAJ0LEE4"/>
<keyword evidence="1" id="KW-0472">Membrane</keyword>
<feature type="transmembrane region" description="Helical" evidence="1">
    <location>
        <begin position="163"/>
        <end position="181"/>
    </location>
</feature>
<dbReference type="EMBL" id="AZDL01000037">
    <property type="protein sequence ID" value="KRK91998.1"/>
    <property type="molecule type" value="Genomic_DNA"/>
</dbReference>
<feature type="transmembrane region" description="Helical" evidence="1">
    <location>
        <begin position="317"/>
        <end position="338"/>
    </location>
</feature>
<feature type="transmembrane region" description="Helical" evidence="1">
    <location>
        <begin position="350"/>
        <end position="368"/>
    </location>
</feature>
<evidence type="ECO:0000313" key="2">
    <source>
        <dbReference type="EMBL" id="KRK91998.1"/>
    </source>
</evidence>
<feature type="transmembrane region" description="Helical" evidence="1">
    <location>
        <begin position="79"/>
        <end position="99"/>
    </location>
</feature>
<gene>
    <name evidence="2" type="ORF">FC08_GL001007</name>
</gene>